<dbReference type="Proteomes" id="UP000010880">
    <property type="component" value="Chromosome"/>
</dbReference>
<proteinExistence type="predicted"/>
<gene>
    <name evidence="1" type="ordered locus">Halha_1265</name>
</gene>
<protein>
    <submittedName>
        <fullName evidence="1">Uncharacterized protein</fullName>
    </submittedName>
</protein>
<keyword evidence="2" id="KW-1185">Reference proteome</keyword>
<accession>L0K862</accession>
<sequence length="352" mass="41305">MKLSDFLTKSTNQHLNQLAQQHHICYEDDFSKLWVRNKLQRKLLNKKYLYKIIQQLEPAAQETLKQLTTTEFINKETTNPKTCYQLKKVGLIYEKNNFYYLPQDIKKILSNKWQDKKRESIPKLKPLSIKSKAKTTSKINVKQPVELSFYHYLLLILSQIKKNKDQKELLSYLEEINFTSFSNKKLLQYLIRYSKYNNLVTADLTLQPKFKTWLQTDYSKKILQGIEAFFPYSKNTLRQITAVLSHKSTASKLNLEFIEDNIELNHNSKNLLELLDIFHFTKDSLSLTSKANKAFAPENDLEFTAPQISKEKIIIDSTISLSALWKICQSSQLIAINNQLIFTSNSEIKKFR</sequence>
<name>L0K862_HALHC</name>
<dbReference type="OrthoDB" id="2112841at2"/>
<evidence type="ECO:0000313" key="1">
    <source>
        <dbReference type="EMBL" id="AGB41211.1"/>
    </source>
</evidence>
<organism evidence="1 2">
    <name type="scientific">Halobacteroides halobius (strain ATCC 35273 / DSM 5150 / MD-1)</name>
    <dbReference type="NCBI Taxonomy" id="748449"/>
    <lineage>
        <taxon>Bacteria</taxon>
        <taxon>Bacillati</taxon>
        <taxon>Bacillota</taxon>
        <taxon>Clostridia</taxon>
        <taxon>Halanaerobiales</taxon>
        <taxon>Halobacteroidaceae</taxon>
        <taxon>Halobacteroides</taxon>
    </lineage>
</organism>
<dbReference type="RefSeq" id="WP_015326933.1">
    <property type="nucleotide sequence ID" value="NC_019978.1"/>
</dbReference>
<dbReference type="HOGENOM" id="CLU_787018_0_0_9"/>
<dbReference type="KEGG" id="hhl:Halha_1265"/>
<dbReference type="AlphaFoldDB" id="L0K862"/>
<reference evidence="2" key="1">
    <citation type="submission" date="2012-02" db="EMBL/GenBank/DDBJ databases">
        <title>The complete genome of Halobacteroides halobius DSM 5150.</title>
        <authorList>
            <person name="Lucas S."/>
            <person name="Copeland A."/>
            <person name="Lapidus A."/>
            <person name="Glavina del Rio T."/>
            <person name="Dalin E."/>
            <person name="Tice H."/>
            <person name="Bruce D."/>
            <person name="Goodwin L."/>
            <person name="Pitluck S."/>
            <person name="Peters L."/>
            <person name="Mikhailova N."/>
            <person name="Gu W."/>
            <person name="Kyrpides N."/>
            <person name="Mavromatis K."/>
            <person name="Ivanova N."/>
            <person name="Brettin T."/>
            <person name="Detter J.C."/>
            <person name="Han C."/>
            <person name="Larimer F."/>
            <person name="Land M."/>
            <person name="Hauser L."/>
            <person name="Markowitz V."/>
            <person name="Cheng J.-F."/>
            <person name="Hugenholtz P."/>
            <person name="Woyke T."/>
            <person name="Wu D."/>
            <person name="Tindall B."/>
            <person name="Pomrenke H."/>
            <person name="Brambilla E."/>
            <person name="Klenk H.-P."/>
            <person name="Eisen J.A."/>
        </authorList>
    </citation>
    <scope>NUCLEOTIDE SEQUENCE [LARGE SCALE GENOMIC DNA]</scope>
    <source>
        <strain evidence="2">ATCC 35273 / DSM 5150 / MD-1</strain>
    </source>
</reference>
<dbReference type="EMBL" id="CP003359">
    <property type="protein sequence ID" value="AGB41211.1"/>
    <property type="molecule type" value="Genomic_DNA"/>
</dbReference>
<evidence type="ECO:0000313" key="2">
    <source>
        <dbReference type="Proteomes" id="UP000010880"/>
    </source>
</evidence>